<comment type="pathway">
    <text evidence="2 10">Purine metabolism; IMP biosynthesis via de novo pathway; 5-formamido-1-(5-phospho-D-ribosyl)imidazole-4-carboxamide from 5-amino-1-(5-phospho-D-ribosyl)imidazole-4-carboxamide (10-formyl THF route): step 1/1.</text>
</comment>
<evidence type="ECO:0000313" key="12">
    <source>
        <dbReference type="EMBL" id="PVX50716.1"/>
    </source>
</evidence>
<evidence type="ECO:0000256" key="4">
    <source>
        <dbReference type="ARBA" id="ARBA00022679"/>
    </source>
</evidence>
<dbReference type="FunFam" id="3.40.140.20:FF:000002">
    <property type="entry name" value="Bifunctional purine biosynthesis protein PurH"/>
    <property type="match status" value="1"/>
</dbReference>
<keyword evidence="13" id="KW-1185">Reference proteome</keyword>
<dbReference type="EMBL" id="QENZ01000004">
    <property type="protein sequence ID" value="PVX50716.1"/>
    <property type="molecule type" value="Genomic_DNA"/>
</dbReference>
<organism evidence="12 13">
    <name type="scientific">Balneicella halophila</name>
    <dbReference type="NCBI Taxonomy" id="1537566"/>
    <lineage>
        <taxon>Bacteria</taxon>
        <taxon>Pseudomonadati</taxon>
        <taxon>Bacteroidota</taxon>
        <taxon>Bacteroidia</taxon>
        <taxon>Bacteroidales</taxon>
        <taxon>Balneicellaceae</taxon>
        <taxon>Balneicella</taxon>
    </lineage>
</organism>
<evidence type="ECO:0000259" key="11">
    <source>
        <dbReference type="PROSITE" id="PS51855"/>
    </source>
</evidence>
<dbReference type="InterPro" id="IPR024051">
    <property type="entry name" value="AICAR_Tfase_dup_dom_sf"/>
</dbReference>
<keyword evidence="6 10" id="KW-0378">Hydrolase</keyword>
<evidence type="ECO:0000256" key="1">
    <source>
        <dbReference type="ARBA" id="ARBA00004844"/>
    </source>
</evidence>
<dbReference type="GO" id="GO:0006189">
    <property type="term" value="P:'de novo' IMP biosynthetic process"/>
    <property type="evidence" value="ECO:0007669"/>
    <property type="project" value="UniProtKB-UniRule"/>
</dbReference>
<dbReference type="SMART" id="SM00798">
    <property type="entry name" value="AICARFT_IMPCHas"/>
    <property type="match status" value="1"/>
</dbReference>
<reference evidence="12 13" key="1">
    <citation type="submission" date="2018-05" db="EMBL/GenBank/DDBJ databases">
        <title>Genomic Encyclopedia of Type Strains, Phase IV (KMG-IV): sequencing the most valuable type-strain genomes for metagenomic binning, comparative biology and taxonomic classification.</title>
        <authorList>
            <person name="Goeker M."/>
        </authorList>
    </citation>
    <scope>NUCLEOTIDE SEQUENCE [LARGE SCALE GENOMIC DNA]</scope>
    <source>
        <strain evidence="12 13">DSM 28579</strain>
    </source>
</reference>
<dbReference type="Gene3D" id="3.40.140.20">
    <property type="match status" value="2"/>
</dbReference>
<dbReference type="SUPFAM" id="SSF52335">
    <property type="entry name" value="Methylglyoxal synthase-like"/>
    <property type="match status" value="1"/>
</dbReference>
<dbReference type="GO" id="GO:0004643">
    <property type="term" value="F:phosphoribosylaminoimidazolecarboxamide formyltransferase activity"/>
    <property type="evidence" value="ECO:0007669"/>
    <property type="project" value="UniProtKB-UniRule"/>
</dbReference>
<evidence type="ECO:0000256" key="8">
    <source>
        <dbReference type="ARBA" id="ARBA00050488"/>
    </source>
</evidence>
<evidence type="ECO:0000256" key="3">
    <source>
        <dbReference type="ARBA" id="ARBA00007667"/>
    </source>
</evidence>
<evidence type="ECO:0000256" key="5">
    <source>
        <dbReference type="ARBA" id="ARBA00022755"/>
    </source>
</evidence>
<dbReference type="GO" id="GO:0003937">
    <property type="term" value="F:IMP cyclohydrolase activity"/>
    <property type="evidence" value="ECO:0007669"/>
    <property type="project" value="UniProtKB-UniRule"/>
</dbReference>
<evidence type="ECO:0000256" key="2">
    <source>
        <dbReference type="ARBA" id="ARBA00004954"/>
    </source>
</evidence>
<dbReference type="InterPro" id="IPR016193">
    <property type="entry name" value="Cytidine_deaminase-like"/>
</dbReference>
<dbReference type="PANTHER" id="PTHR11692:SF0">
    <property type="entry name" value="BIFUNCTIONAL PURINE BIOSYNTHESIS PROTEIN ATIC"/>
    <property type="match status" value="1"/>
</dbReference>
<dbReference type="OrthoDB" id="9802065at2"/>
<comment type="catalytic activity">
    <reaction evidence="9 10">
        <text>IMP + H2O = 5-formamido-1-(5-phospho-D-ribosyl)imidazole-4-carboxamide</text>
        <dbReference type="Rhea" id="RHEA:18445"/>
        <dbReference type="ChEBI" id="CHEBI:15377"/>
        <dbReference type="ChEBI" id="CHEBI:58053"/>
        <dbReference type="ChEBI" id="CHEBI:58467"/>
        <dbReference type="EC" id="3.5.4.10"/>
    </reaction>
</comment>
<dbReference type="Proteomes" id="UP000251835">
    <property type="component" value="Unassembled WGS sequence"/>
</dbReference>
<keyword evidence="4 10" id="KW-0808">Transferase</keyword>
<dbReference type="Pfam" id="PF02142">
    <property type="entry name" value="MGS"/>
    <property type="match status" value="1"/>
</dbReference>
<dbReference type="Pfam" id="PF01808">
    <property type="entry name" value="AICARFT_IMPCHas"/>
    <property type="match status" value="1"/>
</dbReference>
<dbReference type="SMART" id="SM00851">
    <property type="entry name" value="MGS"/>
    <property type="match status" value="1"/>
</dbReference>
<comment type="domain">
    <text evidence="10">The IMP cyclohydrolase activity resides in the N-terminal region.</text>
</comment>
<dbReference type="FunFam" id="3.40.140.20:FF:000001">
    <property type="entry name" value="Bifunctional purine biosynthesis protein PurH"/>
    <property type="match status" value="1"/>
</dbReference>
<dbReference type="AlphaFoldDB" id="A0A7L4UPI7"/>
<gene>
    <name evidence="10" type="primary">purH</name>
    <name evidence="12" type="ORF">C7377_1029</name>
</gene>
<dbReference type="PIRSF" id="PIRSF000414">
    <property type="entry name" value="AICARFT_IMPCHas"/>
    <property type="match status" value="1"/>
</dbReference>
<sequence>MKALISVSDKTGIVDFAKSLIKLGYEIISSGGTCKLLRENEIPAIEVSDYTNFPECFEGRIKTLHPRIEGGILFKRNDKAHQESAKDLEIEGIDIVVCNLYPFRETLNAGASHEDIIENIDIGGPTMLRAAAKNYEDVAVVIHPEDYNTILEELQTYNSVSLETKERLAAKVFNHTAHYDAMIASYFNQKHNIKAPEQLTLTFDKVQDLRYGENPHQSAAYYKQIKLEKGLLTNAKKLHGKELSYNNISDTNGGLETLKEFSEPTIVAVKHGTACGIGSADTIAEAFCKAYEADPISIFGGIVLANREIDVTTAEQMSKIFLEVIIAPNYTDDALNILTKKKNVRILQLENIEKTIPNSTVAKTVLGGLLLQDADLELYNEGSLEVVTEKHPTDEEKKDLLFAWKMVKHTKSNGIALAKNKRSVGIGSGQVSRIGALEIAVRQAGDKSKGAVLASDAFFPFPDCVELAAKAGITAIIQPGGSVKDQDSIDAANKLGIAMMFTHQRHFKH</sequence>
<dbReference type="UniPathway" id="UPA00074">
    <property type="reaction ID" value="UER00133"/>
</dbReference>
<dbReference type="InterPro" id="IPR002695">
    <property type="entry name" value="PurH-like"/>
</dbReference>
<evidence type="ECO:0000256" key="7">
    <source>
        <dbReference type="ARBA" id="ARBA00023268"/>
    </source>
</evidence>
<dbReference type="GO" id="GO:0005829">
    <property type="term" value="C:cytosol"/>
    <property type="evidence" value="ECO:0007669"/>
    <property type="project" value="TreeGrafter"/>
</dbReference>
<dbReference type="PROSITE" id="PS51855">
    <property type="entry name" value="MGS"/>
    <property type="match status" value="1"/>
</dbReference>
<dbReference type="InterPro" id="IPR011607">
    <property type="entry name" value="MGS-like_dom"/>
</dbReference>
<comment type="pathway">
    <text evidence="1 10">Purine metabolism; IMP biosynthesis via de novo pathway; IMP from 5-formamido-1-(5-phospho-D-ribosyl)imidazole-4-carboxamide: step 1/1.</text>
</comment>
<dbReference type="RefSeq" id="WP_116496274.1">
    <property type="nucleotide sequence ID" value="NZ_QENZ01000004.1"/>
</dbReference>
<dbReference type="CDD" id="cd01421">
    <property type="entry name" value="IMPCH"/>
    <property type="match status" value="1"/>
</dbReference>
<comment type="similarity">
    <text evidence="3 10">Belongs to the PurH family.</text>
</comment>
<dbReference type="FunFam" id="3.40.50.1380:FF:000001">
    <property type="entry name" value="Bifunctional purine biosynthesis protein PurH"/>
    <property type="match status" value="1"/>
</dbReference>
<comment type="catalytic activity">
    <reaction evidence="8 10">
        <text>(6R)-10-formyltetrahydrofolate + 5-amino-1-(5-phospho-beta-D-ribosyl)imidazole-4-carboxamide = 5-formamido-1-(5-phospho-D-ribosyl)imidazole-4-carboxamide + (6S)-5,6,7,8-tetrahydrofolate</text>
        <dbReference type="Rhea" id="RHEA:22192"/>
        <dbReference type="ChEBI" id="CHEBI:57453"/>
        <dbReference type="ChEBI" id="CHEBI:58467"/>
        <dbReference type="ChEBI" id="CHEBI:58475"/>
        <dbReference type="ChEBI" id="CHEBI:195366"/>
        <dbReference type="EC" id="2.1.2.3"/>
    </reaction>
</comment>
<dbReference type="Gene3D" id="3.40.50.1380">
    <property type="entry name" value="Methylglyoxal synthase-like domain"/>
    <property type="match status" value="1"/>
</dbReference>
<evidence type="ECO:0000256" key="6">
    <source>
        <dbReference type="ARBA" id="ARBA00022801"/>
    </source>
</evidence>
<dbReference type="HAMAP" id="MF_00139">
    <property type="entry name" value="PurH"/>
    <property type="match status" value="1"/>
</dbReference>
<dbReference type="EC" id="2.1.2.3" evidence="10"/>
<dbReference type="SUPFAM" id="SSF53927">
    <property type="entry name" value="Cytidine deaminase-like"/>
    <property type="match status" value="1"/>
</dbReference>
<comment type="caution">
    <text evidence="12">The sequence shown here is derived from an EMBL/GenBank/DDBJ whole genome shotgun (WGS) entry which is preliminary data.</text>
</comment>
<accession>A0A7L4UPI7</accession>
<evidence type="ECO:0000256" key="9">
    <source>
        <dbReference type="ARBA" id="ARBA00050687"/>
    </source>
</evidence>
<dbReference type="EC" id="3.5.4.10" evidence="10"/>
<dbReference type="NCBIfam" id="NF002049">
    <property type="entry name" value="PRK00881.1"/>
    <property type="match status" value="1"/>
</dbReference>
<protein>
    <recommendedName>
        <fullName evidence="10">Bifunctional purine biosynthesis protein PurH</fullName>
    </recommendedName>
    <domain>
        <recommendedName>
            <fullName evidence="10">Phosphoribosylaminoimidazolecarboxamide formyltransferase</fullName>
            <ecNumber evidence="10">2.1.2.3</ecNumber>
        </recommendedName>
        <alternativeName>
            <fullName evidence="10">AICAR transformylase</fullName>
        </alternativeName>
    </domain>
    <domain>
        <recommendedName>
            <fullName evidence="10">IMP cyclohydrolase</fullName>
            <ecNumber evidence="10">3.5.4.10</ecNumber>
        </recommendedName>
        <alternativeName>
            <fullName evidence="10">ATIC</fullName>
        </alternativeName>
        <alternativeName>
            <fullName evidence="10">IMP synthase</fullName>
        </alternativeName>
        <alternativeName>
            <fullName evidence="10">Inosinicase</fullName>
        </alternativeName>
    </domain>
</protein>
<keyword evidence="5 10" id="KW-0658">Purine biosynthesis</keyword>
<name>A0A7L4UPI7_BALHA</name>
<feature type="domain" description="MGS-like" evidence="11">
    <location>
        <begin position="1"/>
        <end position="142"/>
    </location>
</feature>
<dbReference type="NCBIfam" id="TIGR00355">
    <property type="entry name" value="purH"/>
    <property type="match status" value="1"/>
</dbReference>
<dbReference type="InterPro" id="IPR036914">
    <property type="entry name" value="MGS-like_dom_sf"/>
</dbReference>
<evidence type="ECO:0000313" key="13">
    <source>
        <dbReference type="Proteomes" id="UP000251835"/>
    </source>
</evidence>
<keyword evidence="7 10" id="KW-0511">Multifunctional enzyme</keyword>
<evidence type="ECO:0000256" key="10">
    <source>
        <dbReference type="HAMAP-Rule" id="MF_00139"/>
    </source>
</evidence>
<proteinExistence type="inferred from homology"/>
<dbReference type="PANTHER" id="PTHR11692">
    <property type="entry name" value="BIFUNCTIONAL PURINE BIOSYNTHESIS PROTEIN PURH"/>
    <property type="match status" value="1"/>
</dbReference>